<dbReference type="EMBL" id="BK015467">
    <property type="protein sequence ID" value="DAE08312.1"/>
    <property type="molecule type" value="Genomic_DNA"/>
</dbReference>
<feature type="transmembrane region" description="Helical" evidence="1">
    <location>
        <begin position="28"/>
        <end position="46"/>
    </location>
</feature>
<name>A0A8S5PNG2_9CAUD</name>
<evidence type="ECO:0000256" key="1">
    <source>
        <dbReference type="SAM" id="Phobius"/>
    </source>
</evidence>
<keyword evidence="1" id="KW-0472">Membrane</keyword>
<sequence length="50" mass="5692">MLNFVLPLLALVILKVFGLVALPWWVILSPLWLETLIVVVLAVIILKNRK</sequence>
<keyword evidence="1" id="KW-1133">Transmembrane helix</keyword>
<organism evidence="2">
    <name type="scientific">Siphoviridae sp. ctnsL8</name>
    <dbReference type="NCBI Taxonomy" id="2825666"/>
    <lineage>
        <taxon>Viruses</taxon>
        <taxon>Duplodnaviria</taxon>
        <taxon>Heunggongvirae</taxon>
        <taxon>Uroviricota</taxon>
        <taxon>Caudoviricetes</taxon>
    </lineage>
</organism>
<protein>
    <submittedName>
        <fullName evidence="2">Uncharacterized protein</fullName>
    </submittedName>
</protein>
<evidence type="ECO:0000313" key="2">
    <source>
        <dbReference type="EMBL" id="DAE08312.1"/>
    </source>
</evidence>
<reference evidence="2" key="1">
    <citation type="journal article" date="2021" name="Proc. Natl. Acad. Sci. U.S.A.">
        <title>A Catalog of Tens of Thousands of Viruses from Human Metagenomes Reveals Hidden Associations with Chronic Diseases.</title>
        <authorList>
            <person name="Tisza M.J."/>
            <person name="Buck C.B."/>
        </authorList>
    </citation>
    <scope>NUCLEOTIDE SEQUENCE</scope>
    <source>
        <strain evidence="2">CtnsL8</strain>
    </source>
</reference>
<accession>A0A8S5PNG2</accession>
<proteinExistence type="predicted"/>
<keyword evidence="1" id="KW-0812">Transmembrane</keyword>